<protein>
    <recommendedName>
        <fullName evidence="3">EF-hand domain-containing protein</fullName>
    </recommendedName>
</protein>
<evidence type="ECO:0000313" key="2">
    <source>
        <dbReference type="Proteomes" id="UP001595190"/>
    </source>
</evidence>
<dbReference type="RefSeq" id="WP_394315625.1">
    <property type="nucleotide sequence ID" value="NZ_JBHGPK010000065.1"/>
</dbReference>
<name>A0ABV6ZS79_9HYPH</name>
<evidence type="ECO:0000313" key="1">
    <source>
        <dbReference type="EMBL" id="MFC2255050.1"/>
    </source>
</evidence>
<sequence>MVRSHSIYFVAALSIFLAPAACISVPVVAGEFLQLPPSLPGAPPPKPKTPAETQAAVIARLQQRFDMATGGRGVLTQREARESGWGWAADHFGEIDRQNRGIVNLDDVMNYIERTSQTRLPRPAEIGSAPQIIH</sequence>
<dbReference type="Proteomes" id="UP001595190">
    <property type="component" value="Unassembled WGS sequence"/>
</dbReference>
<accession>A0ABV6ZS79</accession>
<comment type="caution">
    <text evidence="1">The sequence shown here is derived from an EMBL/GenBank/DDBJ whole genome shotgun (WGS) entry which is preliminary data.</text>
</comment>
<dbReference type="EMBL" id="JBHGPK010000065">
    <property type="protein sequence ID" value="MFC2255050.1"/>
    <property type="molecule type" value="Genomic_DNA"/>
</dbReference>
<organism evidence="1 2">
    <name type="scientific">Labrys neptuniae</name>
    <dbReference type="NCBI Taxonomy" id="376174"/>
    <lineage>
        <taxon>Bacteria</taxon>
        <taxon>Pseudomonadati</taxon>
        <taxon>Pseudomonadota</taxon>
        <taxon>Alphaproteobacteria</taxon>
        <taxon>Hyphomicrobiales</taxon>
        <taxon>Xanthobacteraceae</taxon>
        <taxon>Labrys</taxon>
    </lineage>
</organism>
<reference evidence="1 2" key="1">
    <citation type="submission" date="2024-09" db="EMBL/GenBank/DDBJ databases">
        <title>Description of Labrys sedimenti sp. nov., isolated from a diclofenac-degrading enrichment culture, and genome-based reclassification of Labrys portucalensis as a later heterotypic synonym of Labrys neptuniae.</title>
        <authorList>
            <person name="Tancsics A."/>
            <person name="Csepanyi A."/>
        </authorList>
    </citation>
    <scope>NUCLEOTIDE SEQUENCE [LARGE SCALE GENOMIC DNA]</scope>
    <source>
        <strain evidence="1 2">LMG 23412</strain>
    </source>
</reference>
<evidence type="ECO:0008006" key="3">
    <source>
        <dbReference type="Google" id="ProtNLM"/>
    </source>
</evidence>
<gene>
    <name evidence="1" type="ORF">ACETRX_36170</name>
</gene>
<proteinExistence type="predicted"/>